<dbReference type="SUPFAM" id="SSF52172">
    <property type="entry name" value="CheY-like"/>
    <property type="match status" value="1"/>
</dbReference>
<dbReference type="Pfam" id="PF04397">
    <property type="entry name" value="LytTR"/>
    <property type="match status" value="1"/>
</dbReference>
<reference evidence="5" key="1">
    <citation type="submission" date="2020-09" db="EMBL/GenBank/DDBJ databases">
        <authorList>
            <person name="Kim M.K."/>
        </authorList>
    </citation>
    <scope>NUCLEOTIDE SEQUENCE</scope>
    <source>
        <strain evidence="5">BT664</strain>
    </source>
</reference>
<dbReference type="AlphaFoldDB" id="A0A927GJ01"/>
<dbReference type="Pfam" id="PF00072">
    <property type="entry name" value="Response_reg"/>
    <property type="match status" value="1"/>
</dbReference>
<dbReference type="SMART" id="SM00448">
    <property type="entry name" value="REC"/>
    <property type="match status" value="1"/>
</dbReference>
<dbReference type="PANTHER" id="PTHR48111:SF17">
    <property type="entry name" value="TRANSCRIPTIONAL REGULATORY PROTEIN YPDB"/>
    <property type="match status" value="1"/>
</dbReference>
<dbReference type="GO" id="GO:0032993">
    <property type="term" value="C:protein-DNA complex"/>
    <property type="evidence" value="ECO:0007669"/>
    <property type="project" value="TreeGrafter"/>
</dbReference>
<dbReference type="Gene3D" id="3.40.50.2300">
    <property type="match status" value="1"/>
</dbReference>
<comment type="caution">
    <text evidence="5">The sequence shown here is derived from an EMBL/GenBank/DDBJ whole genome shotgun (WGS) entry which is preliminary data.</text>
</comment>
<evidence type="ECO:0000256" key="1">
    <source>
        <dbReference type="ARBA" id="ARBA00023125"/>
    </source>
</evidence>
<dbReference type="InterPro" id="IPR011006">
    <property type="entry name" value="CheY-like_superfamily"/>
</dbReference>
<evidence type="ECO:0000259" key="4">
    <source>
        <dbReference type="PROSITE" id="PS50930"/>
    </source>
</evidence>
<proteinExistence type="predicted"/>
<dbReference type="Gene3D" id="2.40.50.1020">
    <property type="entry name" value="LytTr DNA-binding domain"/>
    <property type="match status" value="1"/>
</dbReference>
<dbReference type="SMART" id="SM00850">
    <property type="entry name" value="LytTR"/>
    <property type="match status" value="1"/>
</dbReference>
<dbReference type="GO" id="GO:0006355">
    <property type="term" value="P:regulation of DNA-templated transcription"/>
    <property type="evidence" value="ECO:0007669"/>
    <property type="project" value="TreeGrafter"/>
</dbReference>
<feature type="domain" description="HTH LytTR-type" evidence="4">
    <location>
        <begin position="162"/>
        <end position="238"/>
    </location>
</feature>
<dbReference type="InterPro" id="IPR007492">
    <property type="entry name" value="LytTR_DNA-bd_dom"/>
</dbReference>
<dbReference type="Proteomes" id="UP000612233">
    <property type="component" value="Unassembled WGS sequence"/>
</dbReference>
<keyword evidence="1" id="KW-0238">DNA-binding</keyword>
<protein>
    <submittedName>
        <fullName evidence="5">Response regulator transcription factor</fullName>
    </submittedName>
</protein>
<dbReference type="InterPro" id="IPR001789">
    <property type="entry name" value="Sig_transdc_resp-reg_receiver"/>
</dbReference>
<dbReference type="PANTHER" id="PTHR48111">
    <property type="entry name" value="REGULATOR OF RPOS"/>
    <property type="match status" value="1"/>
</dbReference>
<gene>
    <name evidence="5" type="ORF">IC235_08740</name>
</gene>
<dbReference type="EMBL" id="JACXAD010000008">
    <property type="protein sequence ID" value="MBD2767978.1"/>
    <property type="molecule type" value="Genomic_DNA"/>
</dbReference>
<keyword evidence="2" id="KW-0597">Phosphoprotein</keyword>
<evidence type="ECO:0000256" key="2">
    <source>
        <dbReference type="PROSITE-ProRule" id="PRU00169"/>
    </source>
</evidence>
<evidence type="ECO:0000313" key="5">
    <source>
        <dbReference type="EMBL" id="MBD2767978.1"/>
    </source>
</evidence>
<feature type="modified residue" description="4-aspartylphosphate" evidence="2">
    <location>
        <position position="56"/>
    </location>
</feature>
<dbReference type="GO" id="GO:0005829">
    <property type="term" value="C:cytosol"/>
    <property type="evidence" value="ECO:0007669"/>
    <property type="project" value="TreeGrafter"/>
</dbReference>
<name>A0A927GJ01_9BACT</name>
<dbReference type="PROSITE" id="PS50930">
    <property type="entry name" value="HTH_LYTTR"/>
    <property type="match status" value="1"/>
</dbReference>
<feature type="domain" description="Response regulatory" evidence="3">
    <location>
        <begin position="5"/>
        <end position="116"/>
    </location>
</feature>
<dbReference type="GO" id="GO:0000976">
    <property type="term" value="F:transcription cis-regulatory region binding"/>
    <property type="evidence" value="ECO:0007669"/>
    <property type="project" value="TreeGrafter"/>
</dbReference>
<dbReference type="PROSITE" id="PS50110">
    <property type="entry name" value="RESPONSE_REGULATORY"/>
    <property type="match status" value="1"/>
</dbReference>
<organism evidence="5 6">
    <name type="scientific">Hymenobacter montanus</name>
    <dbReference type="NCBI Taxonomy" id="2771359"/>
    <lineage>
        <taxon>Bacteria</taxon>
        <taxon>Pseudomonadati</taxon>
        <taxon>Bacteroidota</taxon>
        <taxon>Cytophagia</taxon>
        <taxon>Cytophagales</taxon>
        <taxon>Hymenobacteraceae</taxon>
        <taxon>Hymenobacter</taxon>
    </lineage>
</organism>
<sequence>MPKLNCLIVEDEELAQNILVKFIGTVDALHLVHTCNNALEALPFLQEGTIDLLFLDINMPVLNGLDLLRSLPHPPHVIITTAYSEYALVGYELAVSDYLLKPFAFGRFLKAVNRVVALHQARQPQPDPAPAPAVEPAALFLKSGKHIQQFQLATLSHLEGWGNYVRLHVQGQRPVLVHETLSAVLALLPPQRFVRIHKSFVVALDKIDRLAANAVHLGGEVLPVGNTYKQALQQAFAKRMPPSES</sequence>
<keyword evidence="6" id="KW-1185">Reference proteome</keyword>
<accession>A0A927GJ01</accession>
<evidence type="ECO:0000259" key="3">
    <source>
        <dbReference type="PROSITE" id="PS50110"/>
    </source>
</evidence>
<dbReference type="RefSeq" id="WP_191004797.1">
    <property type="nucleotide sequence ID" value="NZ_JACXAD010000008.1"/>
</dbReference>
<dbReference type="GO" id="GO:0000156">
    <property type="term" value="F:phosphorelay response regulator activity"/>
    <property type="evidence" value="ECO:0007669"/>
    <property type="project" value="TreeGrafter"/>
</dbReference>
<evidence type="ECO:0000313" key="6">
    <source>
        <dbReference type="Proteomes" id="UP000612233"/>
    </source>
</evidence>
<dbReference type="InterPro" id="IPR039420">
    <property type="entry name" value="WalR-like"/>
</dbReference>